<sequence>MENMNNYERSVFSTTLLNNDNWLVKVGITGRFKISLKDRNLTRKVSRFEGRHLVEIVESMFNLKITPFHLLKLIKAKTPDFLNMVKNNEFQYMMECFAEAVFSNGGVRWQTFFEYSPNDVAKTINTQSVIKFKFI</sequence>
<evidence type="ECO:0000313" key="1">
    <source>
        <dbReference type="EMBL" id="OIR23922.1"/>
    </source>
</evidence>
<evidence type="ECO:0000313" key="2">
    <source>
        <dbReference type="Proteomes" id="UP000182798"/>
    </source>
</evidence>
<protein>
    <submittedName>
        <fullName evidence="1">Uncharacterized protein</fullName>
    </submittedName>
</protein>
<comment type="caution">
    <text evidence="1">The sequence shown here is derived from an EMBL/GenBank/DDBJ whole genome shotgun (WGS) entry which is preliminary data.</text>
</comment>
<dbReference type="Proteomes" id="UP000182798">
    <property type="component" value="Unassembled WGS sequence"/>
</dbReference>
<gene>
    <name evidence="1" type="ORF">BGC33_08640</name>
</gene>
<reference evidence="2" key="1">
    <citation type="submission" date="2016-09" db="EMBL/GenBank/DDBJ databases">
        <title>Genome Sequence of Bathymodiolus thermophilus sulfur-oxidizing gill endosymbiont.</title>
        <authorList>
            <person name="Ponnudurai R."/>
            <person name="Kleiner M."/>
            <person name="Sayavedra L."/>
            <person name="Thuermer A."/>
            <person name="Felbeck H."/>
            <person name="Schlueter R."/>
            <person name="Schweder T."/>
            <person name="Markert S."/>
        </authorList>
    </citation>
    <scope>NUCLEOTIDE SEQUENCE [LARGE SCALE GENOMIC DNA]</scope>
    <source>
        <strain evidence="2">BAT/CrabSpa'14</strain>
    </source>
</reference>
<accession>A0A1J5TSP6</accession>
<dbReference type="AlphaFoldDB" id="A0A1J5TSP6"/>
<proteinExistence type="predicted"/>
<name>A0A1J5TSP6_9GAMM</name>
<dbReference type="EMBL" id="MIQH01000973">
    <property type="protein sequence ID" value="OIR23922.1"/>
    <property type="molecule type" value="Genomic_DNA"/>
</dbReference>
<organism evidence="1 2">
    <name type="scientific">Bathymodiolus thermophilus thioautotrophic gill symbiont</name>
    <dbReference type="NCBI Taxonomy" id="2360"/>
    <lineage>
        <taxon>Bacteria</taxon>
        <taxon>Pseudomonadati</taxon>
        <taxon>Pseudomonadota</taxon>
        <taxon>Gammaproteobacteria</taxon>
        <taxon>sulfur-oxidizing symbionts</taxon>
    </lineage>
</organism>